<dbReference type="KEGG" id="msea:METESE_09430"/>
<dbReference type="EMBL" id="AP027081">
    <property type="protein sequence ID" value="BDU75985.1"/>
    <property type="molecule type" value="Genomic_DNA"/>
</dbReference>
<gene>
    <name evidence="2" type="ORF">METESE_09430</name>
</gene>
<name>A0AA48GUQ2_9BACT</name>
<dbReference type="Proteomes" id="UP001228113">
    <property type="component" value="Chromosome"/>
</dbReference>
<dbReference type="AlphaFoldDB" id="A0AA48GUQ2"/>
<dbReference type="REBASE" id="707877">
    <property type="entry name" value="HbaW786ORF9430P"/>
</dbReference>
<reference evidence="2" key="1">
    <citation type="journal article" date="2023" name="Int. J. Syst. Evol. Microbiol.">
        <title>Mesoterricola silvestris gen. nov., sp. nov., Mesoterricola sediminis sp. nov., Geothrix oryzae sp. nov., Geothrix edaphica sp. nov., Geothrix rubra sp. nov., and Geothrix limicola sp. nov., six novel members of Acidobacteriota isolated from soils.</title>
        <authorList>
            <person name="Itoh H."/>
            <person name="Sugisawa Y."/>
            <person name="Mise K."/>
            <person name="Xu Z."/>
            <person name="Kuniyasu M."/>
            <person name="Ushijima N."/>
            <person name="Kawano K."/>
            <person name="Kobayashi E."/>
            <person name="Shiratori Y."/>
            <person name="Masuda Y."/>
            <person name="Senoo K."/>
        </authorList>
    </citation>
    <scope>NUCLEOTIDE SEQUENCE</scope>
    <source>
        <strain evidence="2">W786</strain>
    </source>
</reference>
<sequence length="295" mass="33489">MSNAVFTASVGSIYDDLPEFRYHFPQTYLNQVKAAVGDWIVYYEPRRSLRGGRQAYFAMARVLRVESDPRSPEHHYAYLDGYQEFDRAVGFQGHGTYWESALQKSDGSTSKGAFGRAVRTLPASEFEAIVREGFHRQLAPWEAKDAALAQGIPEEAVTWDARPLVAQCITRPFRDEAFRRKVREAYRETCAFSGLRLINGGGRPEVQAAHIRPVASDGPDSVRNGLALTGTLHWLFDRGLLTIEDDLRILVSPRGLPDDLGRLLRPDRLLMPPEHPDHRPHPVFLAWHREHVFKT</sequence>
<accession>A0AA48GUQ2</accession>
<dbReference type="GO" id="GO:0004519">
    <property type="term" value="F:endonuclease activity"/>
    <property type="evidence" value="ECO:0007669"/>
    <property type="project" value="UniProtKB-KW"/>
</dbReference>
<dbReference type="InterPro" id="IPR003615">
    <property type="entry name" value="HNH_nuc"/>
</dbReference>
<keyword evidence="2" id="KW-0255">Endonuclease</keyword>
<organism evidence="2 3">
    <name type="scientific">Mesoterricola sediminis</name>
    <dbReference type="NCBI Taxonomy" id="2927980"/>
    <lineage>
        <taxon>Bacteria</taxon>
        <taxon>Pseudomonadati</taxon>
        <taxon>Acidobacteriota</taxon>
        <taxon>Holophagae</taxon>
        <taxon>Holophagales</taxon>
        <taxon>Holophagaceae</taxon>
        <taxon>Mesoterricola</taxon>
    </lineage>
</organism>
<keyword evidence="2" id="KW-0540">Nuclease</keyword>
<evidence type="ECO:0000259" key="1">
    <source>
        <dbReference type="Pfam" id="PF13391"/>
    </source>
</evidence>
<keyword evidence="3" id="KW-1185">Reference proteome</keyword>
<feature type="domain" description="HNH nuclease" evidence="1">
    <location>
        <begin position="190"/>
        <end position="244"/>
    </location>
</feature>
<evidence type="ECO:0000313" key="3">
    <source>
        <dbReference type="Proteomes" id="UP001228113"/>
    </source>
</evidence>
<dbReference type="Pfam" id="PF13391">
    <property type="entry name" value="HNH_2"/>
    <property type="match status" value="1"/>
</dbReference>
<dbReference type="RefSeq" id="WP_316411178.1">
    <property type="nucleotide sequence ID" value="NZ_AP027081.1"/>
</dbReference>
<evidence type="ECO:0000313" key="2">
    <source>
        <dbReference type="EMBL" id="BDU75985.1"/>
    </source>
</evidence>
<keyword evidence="2" id="KW-0378">Hydrolase</keyword>
<protein>
    <submittedName>
        <fullName evidence="2">Restriction endonuclease</fullName>
    </submittedName>
</protein>
<proteinExistence type="predicted"/>